<dbReference type="Proteomes" id="UP001341840">
    <property type="component" value="Unassembled WGS sequence"/>
</dbReference>
<comment type="caution">
    <text evidence="2">The sequence shown here is derived from an EMBL/GenBank/DDBJ whole genome shotgun (WGS) entry which is preliminary data.</text>
</comment>
<reference evidence="2 3" key="1">
    <citation type="journal article" date="2023" name="Plants (Basel)">
        <title>Bridging the Gap: Combining Genomics and Transcriptomics Approaches to Understand Stylosanthes scabra, an Orphan Legume from the Brazilian Caatinga.</title>
        <authorList>
            <person name="Ferreira-Neto J.R.C."/>
            <person name="da Silva M.D."/>
            <person name="Binneck E."/>
            <person name="de Melo N.F."/>
            <person name="da Silva R.H."/>
            <person name="de Melo A.L.T.M."/>
            <person name="Pandolfi V."/>
            <person name="Bustamante F.O."/>
            <person name="Brasileiro-Vidal A.C."/>
            <person name="Benko-Iseppon A.M."/>
        </authorList>
    </citation>
    <scope>NUCLEOTIDE SEQUENCE [LARGE SCALE GENOMIC DNA]</scope>
    <source>
        <tissue evidence="2">Leaves</tissue>
    </source>
</reference>
<organism evidence="2 3">
    <name type="scientific">Stylosanthes scabra</name>
    <dbReference type="NCBI Taxonomy" id="79078"/>
    <lineage>
        <taxon>Eukaryota</taxon>
        <taxon>Viridiplantae</taxon>
        <taxon>Streptophyta</taxon>
        <taxon>Embryophyta</taxon>
        <taxon>Tracheophyta</taxon>
        <taxon>Spermatophyta</taxon>
        <taxon>Magnoliopsida</taxon>
        <taxon>eudicotyledons</taxon>
        <taxon>Gunneridae</taxon>
        <taxon>Pentapetalae</taxon>
        <taxon>rosids</taxon>
        <taxon>fabids</taxon>
        <taxon>Fabales</taxon>
        <taxon>Fabaceae</taxon>
        <taxon>Papilionoideae</taxon>
        <taxon>50 kb inversion clade</taxon>
        <taxon>dalbergioids sensu lato</taxon>
        <taxon>Dalbergieae</taxon>
        <taxon>Pterocarpus clade</taxon>
        <taxon>Stylosanthes</taxon>
    </lineage>
</organism>
<evidence type="ECO:0000313" key="2">
    <source>
        <dbReference type="EMBL" id="MED6209132.1"/>
    </source>
</evidence>
<feature type="region of interest" description="Disordered" evidence="1">
    <location>
        <begin position="88"/>
        <end position="126"/>
    </location>
</feature>
<sequence>MQTVFNSIPKQWICDSCQSKGDTPSPCKVNHSPEWEAPKRKRSPPTPKVKFLPPDEVMKLPPGNLSPKPIPAKFSLLVTRKTYTKSRNVISKSPSLAPKSNHSNSPIALKKPPRNIGVSKNPVTHQHASDLISKGGILSAAEHHNVEKNNDQSIQENLNLFRFLPSSIAAW</sequence>
<name>A0ABU6YFE9_9FABA</name>
<feature type="region of interest" description="Disordered" evidence="1">
    <location>
        <begin position="18"/>
        <end position="65"/>
    </location>
</feature>
<feature type="compositionally biased region" description="Polar residues" evidence="1">
    <location>
        <begin position="88"/>
        <end position="106"/>
    </location>
</feature>
<proteinExistence type="predicted"/>
<evidence type="ECO:0000256" key="1">
    <source>
        <dbReference type="SAM" id="MobiDB-lite"/>
    </source>
</evidence>
<feature type="non-terminal residue" evidence="2">
    <location>
        <position position="171"/>
    </location>
</feature>
<dbReference type="EMBL" id="JASCZI010242025">
    <property type="protein sequence ID" value="MED6209132.1"/>
    <property type="molecule type" value="Genomic_DNA"/>
</dbReference>
<keyword evidence="3" id="KW-1185">Reference proteome</keyword>
<gene>
    <name evidence="2" type="ORF">PIB30_051773</name>
</gene>
<accession>A0ABU6YFE9</accession>
<protein>
    <submittedName>
        <fullName evidence="2">Uncharacterized protein</fullName>
    </submittedName>
</protein>
<evidence type="ECO:0000313" key="3">
    <source>
        <dbReference type="Proteomes" id="UP001341840"/>
    </source>
</evidence>